<keyword evidence="1" id="KW-1133">Transmembrane helix</keyword>
<feature type="transmembrane region" description="Helical" evidence="1">
    <location>
        <begin position="96"/>
        <end position="119"/>
    </location>
</feature>
<comment type="caution">
    <text evidence="2">The sequence shown here is derived from an EMBL/GenBank/DDBJ whole genome shotgun (WGS) entry which is preliminary data.</text>
</comment>
<dbReference type="EMBL" id="JYIT01000028">
    <property type="protein sequence ID" value="KJL34348.1"/>
    <property type="molecule type" value="Genomic_DNA"/>
</dbReference>
<feature type="transmembrane region" description="Helical" evidence="1">
    <location>
        <begin position="131"/>
        <end position="162"/>
    </location>
</feature>
<evidence type="ECO:0000313" key="3">
    <source>
        <dbReference type="Proteomes" id="UP000033448"/>
    </source>
</evidence>
<gene>
    <name evidence="2" type="ORF">RL72_00058</name>
</gene>
<keyword evidence="3" id="KW-1185">Reference proteome</keyword>
<name>A0A0F0LMI2_9MICO</name>
<dbReference type="AlphaFoldDB" id="A0A0F0LMI2"/>
<keyword evidence="1" id="KW-0812">Transmembrane</keyword>
<evidence type="ECO:0000313" key="2">
    <source>
        <dbReference type="EMBL" id="KJL34348.1"/>
    </source>
</evidence>
<accession>A0A0F0LMI2</accession>
<dbReference type="Proteomes" id="UP000033448">
    <property type="component" value="Unassembled WGS sequence"/>
</dbReference>
<protein>
    <recommendedName>
        <fullName evidence="4">DUF4190 domain-containing protein</fullName>
    </recommendedName>
</protein>
<keyword evidence="1" id="KW-0472">Membrane</keyword>
<feature type="transmembrane region" description="Helical" evidence="1">
    <location>
        <begin position="54"/>
        <end position="84"/>
    </location>
</feature>
<proteinExistence type="predicted"/>
<evidence type="ECO:0008006" key="4">
    <source>
        <dbReference type="Google" id="ProtNLM"/>
    </source>
</evidence>
<reference evidence="2 3" key="1">
    <citation type="submission" date="2015-02" db="EMBL/GenBank/DDBJ databases">
        <title>Draft genome sequences of ten Microbacterium spp. with emphasis on heavy metal contaminated environments.</title>
        <authorList>
            <person name="Corretto E."/>
        </authorList>
    </citation>
    <scope>NUCLEOTIDE SEQUENCE [LARGE SCALE GENOMIC DNA]</scope>
    <source>
        <strain evidence="2 3">DSM 23848</strain>
    </source>
</reference>
<dbReference type="PATRIC" id="fig|582680.7.peg.72"/>
<organism evidence="2 3">
    <name type="scientific">Microbacterium azadirachtae</name>
    <dbReference type="NCBI Taxonomy" id="582680"/>
    <lineage>
        <taxon>Bacteria</taxon>
        <taxon>Bacillati</taxon>
        <taxon>Actinomycetota</taxon>
        <taxon>Actinomycetes</taxon>
        <taxon>Micrococcales</taxon>
        <taxon>Microbacteriaceae</taxon>
        <taxon>Microbacterium</taxon>
    </lineage>
</organism>
<feature type="transmembrane region" description="Helical" evidence="1">
    <location>
        <begin position="16"/>
        <end position="42"/>
    </location>
</feature>
<evidence type="ECO:0000256" key="1">
    <source>
        <dbReference type="SAM" id="Phobius"/>
    </source>
</evidence>
<sequence length="169" mass="16382">MPSAPPAQGPSQGPGIALIFVGGAVVLLGEGISALPSLLFLAGGGGNTTAFGDFAAGFGVVAVSTMAVGALVFVWGIVLAAVTGRKAAPAATPGRVLGAVALVLSVLACVVGLVLGYIARSQSRRAGAPNGFAVAAIVIGWITTAFSVLFGLLAVLAVVAAATTNYTYG</sequence>